<dbReference type="Pfam" id="PF19292">
    <property type="entry name" value="KPBB_C"/>
    <property type="match status" value="1"/>
</dbReference>
<dbReference type="Proteomes" id="UP000759131">
    <property type="component" value="Unassembled WGS sequence"/>
</dbReference>
<organism evidence="5">
    <name type="scientific">Medioppia subpectinata</name>
    <dbReference type="NCBI Taxonomy" id="1979941"/>
    <lineage>
        <taxon>Eukaryota</taxon>
        <taxon>Metazoa</taxon>
        <taxon>Ecdysozoa</taxon>
        <taxon>Arthropoda</taxon>
        <taxon>Chelicerata</taxon>
        <taxon>Arachnida</taxon>
        <taxon>Acari</taxon>
        <taxon>Acariformes</taxon>
        <taxon>Sarcoptiformes</taxon>
        <taxon>Oribatida</taxon>
        <taxon>Brachypylina</taxon>
        <taxon>Oppioidea</taxon>
        <taxon>Oppiidae</taxon>
        <taxon>Medioppia</taxon>
    </lineage>
</organism>
<keyword evidence="2" id="KW-0472">Membrane</keyword>
<dbReference type="InterPro" id="IPR011613">
    <property type="entry name" value="GH15-like"/>
</dbReference>
<keyword evidence="1 2" id="KW-0119">Carbohydrate metabolism</keyword>
<evidence type="ECO:0000313" key="5">
    <source>
        <dbReference type="EMBL" id="CAD7638426.1"/>
    </source>
</evidence>
<comment type="subcellular location">
    <subcellularLocation>
        <location evidence="2">Cell membrane</location>
        <topology evidence="2">Lipid-anchor</topology>
        <orientation evidence="2">Cytoplasmic side</orientation>
    </subcellularLocation>
</comment>
<feature type="domain" description="GH15-like" evidence="3">
    <location>
        <begin position="3"/>
        <end position="128"/>
    </location>
</feature>
<keyword evidence="6" id="KW-1185">Reference proteome</keyword>
<keyword evidence="2" id="KW-1003">Cell membrane</keyword>
<keyword evidence="2" id="KW-0636">Prenylation</keyword>
<dbReference type="AlphaFoldDB" id="A0A7R9LDQ6"/>
<comment type="pathway">
    <text evidence="2">Glycan biosynthesis; glycogen metabolism.</text>
</comment>
<dbReference type="OrthoDB" id="5971574at2759"/>
<keyword evidence="2" id="KW-0112">Calmodulin-binding</keyword>
<dbReference type="GO" id="GO:0005977">
    <property type="term" value="P:glycogen metabolic process"/>
    <property type="evidence" value="ECO:0007669"/>
    <property type="project" value="UniProtKB-UniPathway"/>
</dbReference>
<dbReference type="EMBL" id="OC875393">
    <property type="protein sequence ID" value="CAD7638426.1"/>
    <property type="molecule type" value="Genomic_DNA"/>
</dbReference>
<dbReference type="EMBL" id="CAJPIZ010020818">
    <property type="protein sequence ID" value="CAG2117433.1"/>
    <property type="molecule type" value="Genomic_DNA"/>
</dbReference>
<reference evidence="5" key="1">
    <citation type="submission" date="2020-11" db="EMBL/GenBank/DDBJ databases">
        <authorList>
            <person name="Tran Van P."/>
        </authorList>
    </citation>
    <scope>NUCLEOTIDE SEQUENCE</scope>
</reference>
<dbReference type="UniPathway" id="UPA00163"/>
<evidence type="ECO:0000259" key="4">
    <source>
        <dbReference type="Pfam" id="PF19292"/>
    </source>
</evidence>
<keyword evidence="2" id="KW-0321">Glycogen metabolism</keyword>
<dbReference type="InterPro" id="IPR008734">
    <property type="entry name" value="PHK_A/B_su"/>
</dbReference>
<evidence type="ECO:0000313" key="6">
    <source>
        <dbReference type="Proteomes" id="UP000759131"/>
    </source>
</evidence>
<sequence>NREGNHFTLPDGTTAKERLERLSRQAGALRHWSVVRYCSSILQKLVDSISPYITSILVSGKQITVGTYGHKEVAIDHPRTPKEIHELLYDVIREPYDAVLQQEIILYVGRLISTTPHLFDGIVKIRVGSFVEAMKFYLSFKNEKQTTLESLAPSQVRRVLYKVLTDTDLEPRERRLIEGALGRTPKHFYDKVWVVLGRTHAGLTVCGQHMASGPTITMMSQNELNFITKVENFLCQISSPEYRAMVVELLIIIHVILERNPELVFKDLTPVDLDQLIKGAVNRYNTDREEMVGIADFYCETKGQTSAYMARTVLDNLLHFSAPECRIT</sequence>
<dbReference type="PANTHER" id="PTHR10749:SF8">
    <property type="entry name" value="PHOSPHORYLASE B KINASE REGULATORY SUBUNIT BETA"/>
    <property type="match status" value="1"/>
</dbReference>
<protein>
    <recommendedName>
        <fullName evidence="2">Phosphorylase b kinase regulatory subunit</fullName>
    </recommendedName>
</protein>
<comment type="similarity">
    <text evidence="2">Belongs to the phosphorylase b kinase regulatory chain family.</text>
</comment>
<dbReference type="Pfam" id="PF00723">
    <property type="entry name" value="Glyco_hydro_15"/>
    <property type="match status" value="1"/>
</dbReference>
<proteinExistence type="inferred from homology"/>
<feature type="non-terminal residue" evidence="5">
    <location>
        <position position="328"/>
    </location>
</feature>
<dbReference type="InterPro" id="IPR045583">
    <property type="entry name" value="KPBA/B_C"/>
</dbReference>
<name>A0A7R9LDQ6_9ACAR</name>
<evidence type="ECO:0000256" key="2">
    <source>
        <dbReference type="RuleBase" id="RU364123"/>
    </source>
</evidence>
<evidence type="ECO:0000259" key="3">
    <source>
        <dbReference type="Pfam" id="PF00723"/>
    </source>
</evidence>
<dbReference type="PANTHER" id="PTHR10749">
    <property type="entry name" value="PHOSPHORYLASE B KINASE REGULATORY SUBUNIT"/>
    <property type="match status" value="1"/>
</dbReference>
<dbReference type="GO" id="GO:0005964">
    <property type="term" value="C:phosphorylase kinase complex"/>
    <property type="evidence" value="ECO:0007669"/>
    <property type="project" value="TreeGrafter"/>
</dbReference>
<feature type="domain" description="Phosphorylase b kinase regulatory subunit alpha/beta C-terminal" evidence="4">
    <location>
        <begin position="172"/>
        <end position="283"/>
    </location>
</feature>
<dbReference type="GO" id="GO:0005886">
    <property type="term" value="C:plasma membrane"/>
    <property type="evidence" value="ECO:0007669"/>
    <property type="project" value="UniProtKB-SubCell"/>
</dbReference>
<comment type="function">
    <text evidence="2">Phosphorylase b kinase catalyzes the phosphorylation of serine in certain substrates, including troponin I.</text>
</comment>
<gene>
    <name evidence="5" type="ORF">OSB1V03_LOCUS17386</name>
</gene>
<dbReference type="GO" id="GO:0005516">
    <property type="term" value="F:calmodulin binding"/>
    <property type="evidence" value="ECO:0007669"/>
    <property type="project" value="UniProtKB-KW"/>
</dbReference>
<evidence type="ECO:0000256" key="1">
    <source>
        <dbReference type="ARBA" id="ARBA00023277"/>
    </source>
</evidence>
<accession>A0A7R9LDQ6</accession>
<keyword evidence="2" id="KW-0449">Lipoprotein</keyword>